<evidence type="ECO:0000313" key="3">
    <source>
        <dbReference type="RefSeq" id="XP_039130893.1"/>
    </source>
</evidence>
<feature type="region of interest" description="Disordered" evidence="1">
    <location>
        <begin position="1"/>
        <end position="21"/>
    </location>
</feature>
<accession>A0AB40BXD9</accession>
<feature type="compositionally biased region" description="Basic residues" evidence="1">
    <location>
        <begin position="61"/>
        <end position="71"/>
    </location>
</feature>
<evidence type="ECO:0000313" key="2">
    <source>
        <dbReference type="Proteomes" id="UP001515500"/>
    </source>
</evidence>
<evidence type="ECO:0000256" key="1">
    <source>
        <dbReference type="SAM" id="MobiDB-lite"/>
    </source>
</evidence>
<dbReference type="GeneID" id="120267293"/>
<keyword evidence="2" id="KW-1185">Reference proteome</keyword>
<feature type="region of interest" description="Disordered" evidence="1">
    <location>
        <begin position="53"/>
        <end position="86"/>
    </location>
</feature>
<dbReference type="AlphaFoldDB" id="A0AB40BXD9"/>
<gene>
    <name evidence="3" type="primary">LOC120267293</name>
</gene>
<organism evidence="2 3">
    <name type="scientific">Dioscorea cayennensis subsp. rotundata</name>
    <name type="common">White Guinea yam</name>
    <name type="synonym">Dioscorea rotundata</name>
    <dbReference type="NCBI Taxonomy" id="55577"/>
    <lineage>
        <taxon>Eukaryota</taxon>
        <taxon>Viridiplantae</taxon>
        <taxon>Streptophyta</taxon>
        <taxon>Embryophyta</taxon>
        <taxon>Tracheophyta</taxon>
        <taxon>Spermatophyta</taxon>
        <taxon>Magnoliopsida</taxon>
        <taxon>Liliopsida</taxon>
        <taxon>Dioscoreales</taxon>
        <taxon>Dioscoreaceae</taxon>
        <taxon>Dioscorea</taxon>
    </lineage>
</organism>
<reference evidence="3" key="1">
    <citation type="submission" date="2025-08" db="UniProtKB">
        <authorList>
            <consortium name="RefSeq"/>
        </authorList>
    </citation>
    <scope>IDENTIFICATION</scope>
</reference>
<protein>
    <submittedName>
        <fullName evidence="3">Uncharacterized protein</fullName>
    </submittedName>
</protein>
<proteinExistence type="predicted"/>
<dbReference type="RefSeq" id="XP_039130893.1">
    <property type="nucleotide sequence ID" value="XM_039274959.1"/>
</dbReference>
<name>A0AB40BXD9_DIOCR</name>
<dbReference type="Proteomes" id="UP001515500">
    <property type="component" value="Chromosome 8"/>
</dbReference>
<sequence length="266" mass="27947">MKRSAPVQSCDFAPVPPEPSERRYPVNPVLLGHACHSPVPGYVLTRHCTRAVTTGAPPSAARRRCPSRSHGRGAGARHSPSPGTWRARPWHVRLAALEPPGPRSVVGRCCCARGGAARPPVTLVLPGCAHRAPVPGSALTRHCTRAVSNGAPLSAAWRRCPSRPGVLGVRARGAPYRLGHGDKRSCGWLPVSHADLGRGPFPGHPGSAGPCASCPSAHRDGAALTSHYTRAFPNGAPPLAVVRRCPSNRLFARLCIARPSLIGLAH</sequence>